<dbReference type="InterPro" id="IPR009057">
    <property type="entry name" value="Homeodomain-like_sf"/>
</dbReference>
<dbReference type="Proteomes" id="UP000254069">
    <property type="component" value="Unassembled WGS sequence"/>
</dbReference>
<dbReference type="AlphaFoldDB" id="A0A379ZF98"/>
<gene>
    <name evidence="6" type="ORF">NCTC10738_01563</name>
</gene>
<feature type="domain" description="HTH araC/xylS-type" evidence="5">
    <location>
        <begin position="171"/>
        <end position="271"/>
    </location>
</feature>
<dbReference type="Gene3D" id="2.60.120.10">
    <property type="entry name" value="Jelly Rolls"/>
    <property type="match status" value="1"/>
</dbReference>
<dbReference type="RefSeq" id="WP_243880517.1">
    <property type="nucleotide sequence ID" value="NZ_JADZHC010000092.1"/>
</dbReference>
<dbReference type="PANTHER" id="PTHR11019:SF199">
    <property type="entry name" value="HTH-TYPE TRANSCRIPTIONAL REGULATOR NIMR"/>
    <property type="match status" value="1"/>
</dbReference>
<keyword evidence="2" id="KW-0805">Transcription regulation</keyword>
<protein>
    <submittedName>
        <fullName evidence="6">Transcriptional activator FtrA</fullName>
    </submittedName>
</protein>
<dbReference type="SMART" id="SM00342">
    <property type="entry name" value="HTH_ARAC"/>
    <property type="match status" value="1"/>
</dbReference>
<dbReference type="InterPro" id="IPR020449">
    <property type="entry name" value="Tscrpt_reg_AraC-type_HTH"/>
</dbReference>
<dbReference type="InterPro" id="IPR018060">
    <property type="entry name" value="HTH_AraC"/>
</dbReference>
<evidence type="ECO:0000256" key="1">
    <source>
        <dbReference type="ARBA" id="ARBA00022491"/>
    </source>
</evidence>
<sequence>MPNRQAISPTDTLASEARFDANGLIAAYPDARVLSKVLWMPRGHVDSWHSHNWHQLVFPASGLLQTQVRDTRFILPHNGALFIPATQEHESRVLVDTQFIGLYLDPAYSQGFPTQAKPLAVSPFLRELLLHLTQAPSPQASDARLRLLAVLKDEVIQAAPYRLGLLLPKDKRLLRIFDEQVARPALEMTLAQWAERVGASERTLSRLFARELGCSYPLWRQHLRLLSSLTQLEQGETVQQVAFQAGYQSDSAFICAFKGLFNQTPHQYRSQNRPT</sequence>
<dbReference type="InterPro" id="IPR014710">
    <property type="entry name" value="RmlC-like_jellyroll"/>
</dbReference>
<dbReference type="PROSITE" id="PS01124">
    <property type="entry name" value="HTH_ARAC_FAMILY_2"/>
    <property type="match status" value="1"/>
</dbReference>
<proteinExistence type="predicted"/>
<dbReference type="FunFam" id="1.10.10.60:FF:000132">
    <property type="entry name" value="AraC family transcriptional regulator"/>
    <property type="match status" value="1"/>
</dbReference>
<dbReference type="SUPFAM" id="SSF46689">
    <property type="entry name" value="Homeodomain-like"/>
    <property type="match status" value="1"/>
</dbReference>
<dbReference type="Pfam" id="PF12833">
    <property type="entry name" value="HTH_18"/>
    <property type="match status" value="1"/>
</dbReference>
<organism evidence="6 7">
    <name type="scientific">Shewanella algae</name>
    <dbReference type="NCBI Taxonomy" id="38313"/>
    <lineage>
        <taxon>Bacteria</taxon>
        <taxon>Pseudomonadati</taxon>
        <taxon>Pseudomonadota</taxon>
        <taxon>Gammaproteobacteria</taxon>
        <taxon>Alteromonadales</taxon>
        <taxon>Shewanellaceae</taxon>
        <taxon>Shewanella</taxon>
    </lineage>
</organism>
<keyword evidence="3" id="KW-0238">DNA-binding</keyword>
<dbReference type="CDD" id="cd06124">
    <property type="entry name" value="cupin_NimR-like_N"/>
    <property type="match status" value="1"/>
</dbReference>
<dbReference type="EMBL" id="UGYO01000001">
    <property type="protein sequence ID" value="SUI61094.1"/>
    <property type="molecule type" value="Genomic_DNA"/>
</dbReference>
<dbReference type="GO" id="GO:0003700">
    <property type="term" value="F:DNA-binding transcription factor activity"/>
    <property type="evidence" value="ECO:0007669"/>
    <property type="project" value="InterPro"/>
</dbReference>
<evidence type="ECO:0000256" key="3">
    <source>
        <dbReference type="ARBA" id="ARBA00023125"/>
    </source>
</evidence>
<evidence type="ECO:0000313" key="6">
    <source>
        <dbReference type="EMBL" id="SUI61094.1"/>
    </source>
</evidence>
<name>A0A379ZF98_9GAMM</name>
<evidence type="ECO:0000313" key="7">
    <source>
        <dbReference type="Proteomes" id="UP000254069"/>
    </source>
</evidence>
<dbReference type="GO" id="GO:0043565">
    <property type="term" value="F:sequence-specific DNA binding"/>
    <property type="evidence" value="ECO:0007669"/>
    <property type="project" value="InterPro"/>
</dbReference>
<dbReference type="PRINTS" id="PR00032">
    <property type="entry name" value="HTHARAC"/>
</dbReference>
<evidence type="ECO:0000256" key="4">
    <source>
        <dbReference type="ARBA" id="ARBA00023163"/>
    </source>
</evidence>
<accession>A0A379ZF98</accession>
<dbReference type="Gene3D" id="1.10.10.60">
    <property type="entry name" value="Homeodomain-like"/>
    <property type="match status" value="2"/>
</dbReference>
<reference evidence="6 7" key="1">
    <citation type="submission" date="2018-06" db="EMBL/GenBank/DDBJ databases">
        <authorList>
            <consortium name="Pathogen Informatics"/>
            <person name="Doyle S."/>
        </authorList>
    </citation>
    <scope>NUCLEOTIDE SEQUENCE [LARGE SCALE GENOMIC DNA]</scope>
    <source>
        <strain evidence="6 7">NCTC10738</strain>
    </source>
</reference>
<dbReference type="SUPFAM" id="SSF51182">
    <property type="entry name" value="RmlC-like cupins"/>
    <property type="match status" value="1"/>
</dbReference>
<keyword evidence="7" id="KW-1185">Reference proteome</keyword>
<keyword evidence="1" id="KW-0678">Repressor</keyword>
<evidence type="ECO:0000256" key="2">
    <source>
        <dbReference type="ARBA" id="ARBA00023015"/>
    </source>
</evidence>
<evidence type="ECO:0000259" key="5">
    <source>
        <dbReference type="PROSITE" id="PS01124"/>
    </source>
</evidence>
<keyword evidence="4" id="KW-0804">Transcription</keyword>
<dbReference type="PANTHER" id="PTHR11019">
    <property type="entry name" value="HTH-TYPE TRANSCRIPTIONAL REGULATOR NIMR"/>
    <property type="match status" value="1"/>
</dbReference>
<dbReference type="InterPro" id="IPR011051">
    <property type="entry name" value="RmlC_Cupin_sf"/>
</dbReference>